<accession>A0ABX8GKI4</accession>
<organism evidence="3 4">
    <name type="scientific">Cellulomonas dongxiuzhuiae</name>
    <dbReference type="NCBI Taxonomy" id="2819979"/>
    <lineage>
        <taxon>Bacteria</taxon>
        <taxon>Bacillati</taxon>
        <taxon>Actinomycetota</taxon>
        <taxon>Actinomycetes</taxon>
        <taxon>Micrococcales</taxon>
        <taxon>Cellulomonadaceae</taxon>
        <taxon>Cellulomonas</taxon>
    </lineage>
</organism>
<dbReference type="PROSITE" id="PS51257">
    <property type="entry name" value="PROKAR_LIPOPROTEIN"/>
    <property type="match status" value="1"/>
</dbReference>
<evidence type="ECO:0000256" key="1">
    <source>
        <dbReference type="SAM" id="MobiDB-lite"/>
    </source>
</evidence>
<name>A0ABX8GKI4_9CELL</name>
<protein>
    <recommendedName>
        <fullName evidence="5">Lipoprotein</fullName>
    </recommendedName>
</protein>
<gene>
    <name evidence="3" type="ORF">KKR89_03285</name>
</gene>
<proteinExistence type="predicted"/>
<evidence type="ECO:0000256" key="2">
    <source>
        <dbReference type="SAM" id="SignalP"/>
    </source>
</evidence>
<dbReference type="RefSeq" id="WP_208197846.1">
    <property type="nucleotide sequence ID" value="NZ_CP076023.1"/>
</dbReference>
<feature type="compositionally biased region" description="Low complexity" evidence="1">
    <location>
        <begin position="186"/>
        <end position="196"/>
    </location>
</feature>
<dbReference type="Proteomes" id="UP000679335">
    <property type="component" value="Chromosome"/>
</dbReference>
<dbReference type="EMBL" id="CP076023">
    <property type="protein sequence ID" value="QWC16688.1"/>
    <property type="molecule type" value="Genomic_DNA"/>
</dbReference>
<feature type="chain" id="PRO_5046327246" description="Lipoprotein" evidence="2">
    <location>
        <begin position="30"/>
        <end position="196"/>
    </location>
</feature>
<evidence type="ECO:0008006" key="5">
    <source>
        <dbReference type="Google" id="ProtNLM"/>
    </source>
</evidence>
<keyword evidence="2" id="KW-0732">Signal</keyword>
<keyword evidence="4" id="KW-1185">Reference proteome</keyword>
<evidence type="ECO:0000313" key="3">
    <source>
        <dbReference type="EMBL" id="QWC16688.1"/>
    </source>
</evidence>
<feature type="region of interest" description="Disordered" evidence="1">
    <location>
        <begin position="169"/>
        <end position="196"/>
    </location>
</feature>
<evidence type="ECO:0000313" key="4">
    <source>
        <dbReference type="Proteomes" id="UP000679335"/>
    </source>
</evidence>
<feature type="signal peptide" evidence="2">
    <location>
        <begin position="1"/>
        <end position="29"/>
    </location>
</feature>
<sequence length="196" mass="19725">MTRLRPRSVRTAAAGLVAAAALTLTGCSATNPITTTWDYAASDGAGASVGEVRVLNMVVVSAEEGAPGVLTGALANGSSDDEDVTLTVGDAEPVSVQVGARQTVLLGVSDAPPRYTTQDVPVAAVDTRPGGLTQLKVTTSTGGTVEFAVPVLDAAQPQYAALLESISGGATATATPTDDATRDASEPQQQEQEQGE</sequence>
<reference evidence="3 4" key="1">
    <citation type="submission" date="2021-05" db="EMBL/GenBank/DDBJ databases">
        <title>Novel species in genus Cellulomonas.</title>
        <authorList>
            <person name="Zhang G."/>
        </authorList>
    </citation>
    <scope>NUCLEOTIDE SEQUENCE [LARGE SCALE GENOMIC DNA]</scope>
    <source>
        <strain evidence="4">zg-ZUI157</strain>
    </source>
</reference>